<feature type="domain" description="Tripartite ATP-independent periplasmic transporters DctQ component" evidence="10">
    <location>
        <begin position="26"/>
        <end position="155"/>
    </location>
</feature>
<evidence type="ECO:0000256" key="1">
    <source>
        <dbReference type="ARBA" id="ARBA00004429"/>
    </source>
</evidence>
<keyword evidence="12" id="KW-1185">Reference proteome</keyword>
<evidence type="ECO:0000256" key="6">
    <source>
        <dbReference type="ARBA" id="ARBA00022989"/>
    </source>
</evidence>
<evidence type="ECO:0000256" key="2">
    <source>
        <dbReference type="ARBA" id="ARBA00022448"/>
    </source>
</evidence>
<keyword evidence="7 9" id="KW-0472">Membrane</keyword>
<evidence type="ECO:0000259" key="10">
    <source>
        <dbReference type="Pfam" id="PF04290"/>
    </source>
</evidence>
<comment type="similarity">
    <text evidence="8">Belongs to the TRAP transporter small permease family.</text>
</comment>
<feature type="transmembrane region" description="Helical" evidence="9">
    <location>
        <begin position="130"/>
        <end position="151"/>
    </location>
</feature>
<accession>A0ABS7D854</accession>
<comment type="caution">
    <text evidence="11">The sequence shown here is derived from an EMBL/GenBank/DDBJ whole genome shotgun (WGS) entry which is preliminary data.</text>
</comment>
<protein>
    <submittedName>
        <fullName evidence="11">TRAP transporter small permease</fullName>
    </submittedName>
</protein>
<evidence type="ECO:0000313" key="11">
    <source>
        <dbReference type="EMBL" id="MBW7476105.1"/>
    </source>
</evidence>
<evidence type="ECO:0000313" key="12">
    <source>
        <dbReference type="Proteomes" id="UP000812277"/>
    </source>
</evidence>
<evidence type="ECO:0000256" key="9">
    <source>
        <dbReference type="SAM" id="Phobius"/>
    </source>
</evidence>
<dbReference type="InterPro" id="IPR055348">
    <property type="entry name" value="DctQ"/>
</dbReference>
<keyword evidence="2" id="KW-0813">Transport</keyword>
<keyword evidence="6 9" id="KW-1133">Transmembrane helix</keyword>
<comment type="subcellular location">
    <subcellularLocation>
        <location evidence="1">Cell inner membrane</location>
        <topology evidence="1">Multi-pass membrane protein</topology>
    </subcellularLocation>
</comment>
<feature type="transmembrane region" description="Helical" evidence="9">
    <location>
        <begin position="50"/>
        <end position="68"/>
    </location>
</feature>
<dbReference type="Pfam" id="PF04290">
    <property type="entry name" value="DctQ"/>
    <property type="match status" value="1"/>
</dbReference>
<feature type="transmembrane region" description="Helical" evidence="9">
    <location>
        <begin position="89"/>
        <end position="110"/>
    </location>
</feature>
<gene>
    <name evidence="11" type="ORF">K0T92_15270</name>
</gene>
<proteinExistence type="inferred from homology"/>
<sequence length="174" mass="19422">MQTAMKCVDVLNKIVGYIVGIMLAVMSIIIIAQIVCRFVLEIPLTWSEEAARYLMVYTVFLGSSLALRHHRMIAIEILPEYLKPNVRKMLKVAIMLISIVFFIILLVQGIDMLEIVQRQVSAGIGISMDIPYMAIPIGALLMIINAIAVIIELLTNEHVETSEVAEVLKKGENL</sequence>
<evidence type="ECO:0000256" key="3">
    <source>
        <dbReference type="ARBA" id="ARBA00022475"/>
    </source>
</evidence>
<evidence type="ECO:0000256" key="7">
    <source>
        <dbReference type="ARBA" id="ARBA00023136"/>
    </source>
</evidence>
<evidence type="ECO:0000256" key="8">
    <source>
        <dbReference type="ARBA" id="ARBA00038436"/>
    </source>
</evidence>
<feature type="transmembrane region" description="Helical" evidence="9">
    <location>
        <begin position="14"/>
        <end position="35"/>
    </location>
</feature>
<keyword evidence="3" id="KW-1003">Cell membrane</keyword>
<keyword evidence="5 9" id="KW-0812">Transmembrane</keyword>
<dbReference type="EMBL" id="JAHZIJ010000010">
    <property type="protein sequence ID" value="MBW7476105.1"/>
    <property type="molecule type" value="Genomic_DNA"/>
</dbReference>
<evidence type="ECO:0000256" key="4">
    <source>
        <dbReference type="ARBA" id="ARBA00022519"/>
    </source>
</evidence>
<evidence type="ECO:0000256" key="5">
    <source>
        <dbReference type="ARBA" id="ARBA00022692"/>
    </source>
</evidence>
<organism evidence="11 12">
    <name type="scientific">Paenibacillus oenotherae</name>
    <dbReference type="NCBI Taxonomy" id="1435645"/>
    <lineage>
        <taxon>Bacteria</taxon>
        <taxon>Bacillati</taxon>
        <taxon>Bacillota</taxon>
        <taxon>Bacilli</taxon>
        <taxon>Bacillales</taxon>
        <taxon>Paenibacillaceae</taxon>
        <taxon>Paenibacillus</taxon>
    </lineage>
</organism>
<keyword evidence="4" id="KW-0997">Cell inner membrane</keyword>
<reference evidence="11 12" key="1">
    <citation type="submission" date="2021-07" db="EMBL/GenBank/DDBJ databases">
        <title>Paenibacillus radiodurans sp. nov., isolated from the southeastern edge of Tengger Desert.</title>
        <authorList>
            <person name="Zhang G."/>
        </authorList>
    </citation>
    <scope>NUCLEOTIDE SEQUENCE [LARGE SCALE GENOMIC DNA]</scope>
    <source>
        <strain evidence="11 12">DT7-4</strain>
    </source>
</reference>
<dbReference type="InterPro" id="IPR007387">
    <property type="entry name" value="TRAP_DctQ"/>
</dbReference>
<dbReference type="PANTHER" id="PTHR35011:SF11">
    <property type="entry name" value="TRAP TRANSPORTER SMALL PERMEASE PROTEIN"/>
    <property type="match status" value="1"/>
</dbReference>
<dbReference type="PANTHER" id="PTHR35011">
    <property type="entry name" value="2,3-DIKETO-L-GULONATE TRAP TRANSPORTER SMALL PERMEASE PROTEIN YIAM"/>
    <property type="match status" value="1"/>
</dbReference>
<dbReference type="RefSeq" id="WP_219873344.1">
    <property type="nucleotide sequence ID" value="NZ_JAHZIJ010000010.1"/>
</dbReference>
<name>A0ABS7D854_9BACL</name>
<dbReference type="Proteomes" id="UP000812277">
    <property type="component" value="Unassembled WGS sequence"/>
</dbReference>